<dbReference type="EMBL" id="CP115543">
    <property type="protein sequence ID" value="WNH49950.1"/>
    <property type="molecule type" value="Genomic_DNA"/>
</dbReference>
<dbReference type="Proteomes" id="UP001305421">
    <property type="component" value="Chromosome"/>
</dbReference>
<keyword evidence="2" id="KW-1185">Reference proteome</keyword>
<proteinExistence type="predicted"/>
<accession>A0ABY9YGY2</accession>
<organism evidence="1 2">
    <name type="scientific">Stenotrophomonas aracearum</name>
    <dbReference type="NCBI Taxonomy" id="3003272"/>
    <lineage>
        <taxon>Bacteria</taxon>
        <taxon>Pseudomonadati</taxon>
        <taxon>Pseudomonadota</taxon>
        <taxon>Gammaproteobacteria</taxon>
        <taxon>Lysobacterales</taxon>
        <taxon>Lysobacteraceae</taxon>
        <taxon>Stenotrophomonas</taxon>
    </lineage>
</organism>
<protein>
    <submittedName>
        <fullName evidence="1">Uncharacterized protein</fullName>
    </submittedName>
</protein>
<evidence type="ECO:0000313" key="2">
    <source>
        <dbReference type="Proteomes" id="UP001305421"/>
    </source>
</evidence>
<dbReference type="RefSeq" id="WP_311184220.1">
    <property type="nucleotide sequence ID" value="NZ_CP115543.1"/>
</dbReference>
<gene>
    <name evidence="1" type="ORF">PDM28_06480</name>
</gene>
<evidence type="ECO:0000313" key="1">
    <source>
        <dbReference type="EMBL" id="WNH49950.1"/>
    </source>
</evidence>
<sequence>MERLGNTVSVIQHAYSPPFAVQATDAGRVVPHEVFNASGFQGMPFVPAGEHCVRLTEADYLVSALYQKIVKSGELSTLNADLDTLSRVLTRSIGAEDGDPQQRVSNIYVGKALNILCQLLRRRGEFDYDSTRLLAAARHAILAIRARHDFTLENLSVIMFHLGELINHPKLQTVCGRAITRHLLPIFESKLHELPEHAVTGTCLAFGLVSALRASEHQMVRPLDGVLPRPAADALLLRLPALLQAQPDLLVHWENRTLALVAKYGVQYLRRLGQLGRGQCQKVAVDTLQLNAAKALKPIIDEARLPSRGVWDQRDGEFHGFGPEKQLKDYLAYSTHYYCEWLGRQQAWVQDLVVLREAARGPLPDNPHDGRNFAEVARNGVIVAPVATTTWSHADAAPVAPVSVQRSSSDETDVWQAPSELSEFSQAAGRLMRLHEAADRHDREDAISATNALVVAVVSGRIALDTASRVQMLLDMDGVCMRLHLADPFDAPQYEHQLEGMCAFMSSELCLLVDRMGRPLIGDAVAFRTGLSSWQRTLLNALNTPVGE</sequence>
<name>A0ABY9YGY2_9GAMM</name>
<reference evidence="1 2" key="1">
    <citation type="submission" date="2022-12" db="EMBL/GenBank/DDBJ databases">
        <title>Two new species, Stenotrophomonas aracearum and Stenotrophomonas oahuensis, isolated from Anthurium (Araceae family) in Hawaii.</title>
        <authorList>
            <person name="Chunag S.C."/>
            <person name="Dobhal S."/>
            <person name="Alvarez A."/>
            <person name="Arif M."/>
        </authorList>
    </citation>
    <scope>NUCLEOTIDE SEQUENCE [LARGE SCALE GENOMIC DNA]</scope>
    <source>
        <strain evidence="1 2">A5588</strain>
    </source>
</reference>